<dbReference type="PANTHER" id="PTHR34290:SF2">
    <property type="entry name" value="OS04G0668800 PROTEIN"/>
    <property type="match status" value="1"/>
</dbReference>
<evidence type="ECO:0000313" key="3">
    <source>
        <dbReference type="Proteomes" id="UP001497512"/>
    </source>
</evidence>
<accession>A0ABP0TC59</accession>
<dbReference type="InterPro" id="IPR044691">
    <property type="entry name" value="DCC1_Trx"/>
</dbReference>
<dbReference type="InterPro" id="IPR036249">
    <property type="entry name" value="Thioredoxin-like_sf"/>
</dbReference>
<evidence type="ECO:0008006" key="4">
    <source>
        <dbReference type="Google" id="ProtNLM"/>
    </source>
</evidence>
<organism evidence="2 3">
    <name type="scientific">Sphagnum troendelagicum</name>
    <dbReference type="NCBI Taxonomy" id="128251"/>
    <lineage>
        <taxon>Eukaryota</taxon>
        <taxon>Viridiplantae</taxon>
        <taxon>Streptophyta</taxon>
        <taxon>Embryophyta</taxon>
        <taxon>Bryophyta</taxon>
        <taxon>Sphagnophytina</taxon>
        <taxon>Sphagnopsida</taxon>
        <taxon>Sphagnales</taxon>
        <taxon>Sphagnaceae</taxon>
        <taxon>Sphagnum</taxon>
    </lineage>
</organism>
<protein>
    <recommendedName>
        <fullName evidence="4">Thiol-disulfide oxidoreductase DCC</fullName>
    </recommendedName>
</protein>
<dbReference type="CDD" id="cd01659">
    <property type="entry name" value="TRX_superfamily"/>
    <property type="match status" value="1"/>
</dbReference>
<dbReference type="Proteomes" id="UP001497512">
    <property type="component" value="Chromosome 1"/>
</dbReference>
<dbReference type="Pfam" id="PF04134">
    <property type="entry name" value="DCC1-like"/>
    <property type="match status" value="1"/>
</dbReference>
<gene>
    <name evidence="2" type="ORF">CSSPTR1EN2_LOCUS1499</name>
</gene>
<proteinExistence type="predicted"/>
<dbReference type="SUPFAM" id="SSF52833">
    <property type="entry name" value="Thioredoxin-like"/>
    <property type="match status" value="1"/>
</dbReference>
<reference evidence="2 3" key="1">
    <citation type="submission" date="2024-02" db="EMBL/GenBank/DDBJ databases">
        <authorList>
            <consortium name="ELIXIR-Norway"/>
            <consortium name="Elixir Norway"/>
        </authorList>
    </citation>
    <scope>NUCLEOTIDE SEQUENCE [LARGE SCALE GENOMIC DNA]</scope>
</reference>
<name>A0ABP0TC59_9BRYO</name>
<dbReference type="PANTHER" id="PTHR34290">
    <property type="entry name" value="SI:CH73-390P7.2"/>
    <property type="match status" value="1"/>
</dbReference>
<evidence type="ECO:0000313" key="2">
    <source>
        <dbReference type="EMBL" id="CAK9191655.1"/>
    </source>
</evidence>
<feature type="region of interest" description="Disordered" evidence="1">
    <location>
        <begin position="96"/>
        <end position="118"/>
    </location>
</feature>
<keyword evidence="3" id="KW-1185">Reference proteome</keyword>
<evidence type="ECO:0000256" key="1">
    <source>
        <dbReference type="SAM" id="MobiDB-lite"/>
    </source>
</evidence>
<sequence length="271" mass="29566">MAAATMNLMNAGLLQGSSNSRRRMIALQLTHLQPILPPLSSSGGARPCTAIVARQQMKPKITPSGPASVEFVSLGSSCGRALPLVCRAVGGVTTETQVDESQVESGSSRQAKKMDAGMEPSDNNWKIKLLYDGGCPICMIEVNMLKEKDKKYGAITFVDIDADDYSPDENSGIEFETAMGHIHAIRRDGTVLTGVAAFRALYDEVGLGWIYAITNHQPWATIADALYSFWAKYRLPITGRPPLAAVLEKRRQLREEPETCPDAECCRVDFD</sequence>
<dbReference type="InterPro" id="IPR007263">
    <property type="entry name" value="DCC1-like"/>
</dbReference>
<dbReference type="EMBL" id="OZ019893">
    <property type="protein sequence ID" value="CAK9191655.1"/>
    <property type="molecule type" value="Genomic_DNA"/>
</dbReference>